<keyword evidence="8 10" id="KW-0472">Membrane</keyword>
<keyword evidence="4 10" id="KW-0812">Transmembrane</keyword>
<keyword evidence="3 10" id="KW-0444">Lipid biosynthesis</keyword>
<sequence length="512" mass="58530">MKVKINENAVSEELNRANSIEGFYANTGILVTGATGFLGKGILEKLMRVCPSIASIFILIRPKKNQTIEQRFKKLIDDPIYESIKAIHPSVVNKVHPVEGDVSLSDLGLSVADRNILIENVNIVFHVAATVRFNEPLNVAVNVNTKSTARIMELCKELKHVISIVYVSTAYSNANIFEIEEKIYTTSFKPSTVINICESGDQQSIDLLEDEILKIYPNTYTFSKNLAEQIMSNNSDSLPVAIVRPSVIGASLKEPCPGWVDNIYGLTGIFMLIGKGTTRTMLVKKSKRLDLVPVDYVVNIIICAAWHVTLHRNNEVKVYNSTSNAHPIKWNQIRDIVVQCSRETPMNNVIWFPFCILVPNQCSYNVLDIFLHILPAFFMDIFLKLSGRKPMIMKTSKLFNQMVRAVKFFGQHEWTFHQDNVTDMIKRVNLLKDRDIVKLDLWDMDWKKYMITYMAGIEKFILREDSKSIDAAQKRLLFLYRIHQIVLMFSLFILLATIYIIYSTLTVRLFFP</sequence>
<evidence type="ECO:0000256" key="6">
    <source>
        <dbReference type="ARBA" id="ARBA00022989"/>
    </source>
</evidence>
<evidence type="ECO:0000256" key="7">
    <source>
        <dbReference type="ARBA" id="ARBA00023098"/>
    </source>
</evidence>
<gene>
    <name evidence="13" type="ORF">K0M31_012570</name>
</gene>
<dbReference type="CDD" id="cd09071">
    <property type="entry name" value="FAR_C"/>
    <property type="match status" value="1"/>
</dbReference>
<dbReference type="GO" id="GO:0035336">
    <property type="term" value="P:long-chain fatty-acyl-CoA metabolic process"/>
    <property type="evidence" value="ECO:0007669"/>
    <property type="project" value="TreeGrafter"/>
</dbReference>
<dbReference type="GO" id="GO:0102965">
    <property type="term" value="F:alcohol-forming long-chain fatty acyl-CoA reductase activity"/>
    <property type="evidence" value="ECO:0007669"/>
    <property type="project" value="UniProtKB-EC"/>
</dbReference>
<keyword evidence="5 10" id="KW-0521">NADP</keyword>
<comment type="function">
    <text evidence="10">Catalyzes the reduction of fatty acyl-CoA to fatty alcohols.</text>
</comment>
<evidence type="ECO:0000256" key="2">
    <source>
        <dbReference type="ARBA" id="ARBA00005928"/>
    </source>
</evidence>
<dbReference type="AlphaFoldDB" id="A0AA40FJE9"/>
<evidence type="ECO:0000256" key="8">
    <source>
        <dbReference type="ARBA" id="ARBA00023136"/>
    </source>
</evidence>
<evidence type="ECO:0000259" key="12">
    <source>
        <dbReference type="Pfam" id="PF07993"/>
    </source>
</evidence>
<evidence type="ECO:0000256" key="9">
    <source>
        <dbReference type="ARBA" id="ARBA00052530"/>
    </source>
</evidence>
<feature type="transmembrane region" description="Helical" evidence="10">
    <location>
        <begin position="485"/>
        <end position="511"/>
    </location>
</feature>
<evidence type="ECO:0000256" key="1">
    <source>
        <dbReference type="ARBA" id="ARBA00004141"/>
    </source>
</evidence>
<dbReference type="SUPFAM" id="SSF51735">
    <property type="entry name" value="NAD(P)-binding Rossmann-fold domains"/>
    <property type="match status" value="1"/>
</dbReference>
<dbReference type="GO" id="GO:0016020">
    <property type="term" value="C:membrane"/>
    <property type="evidence" value="ECO:0007669"/>
    <property type="project" value="UniProtKB-SubCell"/>
</dbReference>
<dbReference type="InterPro" id="IPR036291">
    <property type="entry name" value="NAD(P)-bd_dom_sf"/>
</dbReference>
<dbReference type="Pfam" id="PF07993">
    <property type="entry name" value="NAD_binding_4"/>
    <property type="match status" value="1"/>
</dbReference>
<feature type="domain" description="Fatty acyl-CoA reductase C-terminal" evidence="11">
    <location>
        <begin position="371"/>
        <end position="464"/>
    </location>
</feature>
<comment type="caution">
    <text evidence="13">The sequence shown here is derived from an EMBL/GenBank/DDBJ whole genome shotgun (WGS) entry which is preliminary data.</text>
</comment>
<dbReference type="InterPro" id="IPR013120">
    <property type="entry name" value="FAR_NAD-bd"/>
</dbReference>
<evidence type="ECO:0000313" key="14">
    <source>
        <dbReference type="Proteomes" id="UP001177670"/>
    </source>
</evidence>
<dbReference type="InterPro" id="IPR033640">
    <property type="entry name" value="FAR_C"/>
</dbReference>
<evidence type="ECO:0000313" key="13">
    <source>
        <dbReference type="EMBL" id="KAK1120202.1"/>
    </source>
</evidence>
<dbReference type="InterPro" id="IPR026055">
    <property type="entry name" value="FAR"/>
</dbReference>
<keyword evidence="10" id="KW-0560">Oxidoreductase</keyword>
<keyword evidence="6 10" id="KW-1133">Transmembrane helix</keyword>
<comment type="catalytic activity">
    <reaction evidence="9 10">
        <text>a long-chain fatty acyl-CoA + 2 NADPH + 2 H(+) = a long-chain primary fatty alcohol + 2 NADP(+) + CoA</text>
        <dbReference type="Rhea" id="RHEA:52716"/>
        <dbReference type="ChEBI" id="CHEBI:15378"/>
        <dbReference type="ChEBI" id="CHEBI:57287"/>
        <dbReference type="ChEBI" id="CHEBI:57783"/>
        <dbReference type="ChEBI" id="CHEBI:58349"/>
        <dbReference type="ChEBI" id="CHEBI:77396"/>
        <dbReference type="ChEBI" id="CHEBI:83139"/>
        <dbReference type="EC" id="1.2.1.84"/>
    </reaction>
</comment>
<accession>A0AA40FJE9</accession>
<evidence type="ECO:0000259" key="11">
    <source>
        <dbReference type="Pfam" id="PF03015"/>
    </source>
</evidence>
<dbReference type="CDD" id="cd05236">
    <property type="entry name" value="FAR-N_SDR_e"/>
    <property type="match status" value="1"/>
</dbReference>
<evidence type="ECO:0000256" key="3">
    <source>
        <dbReference type="ARBA" id="ARBA00022516"/>
    </source>
</evidence>
<dbReference type="Gene3D" id="3.40.50.720">
    <property type="entry name" value="NAD(P)-binding Rossmann-like Domain"/>
    <property type="match status" value="1"/>
</dbReference>
<dbReference type="PANTHER" id="PTHR11011">
    <property type="entry name" value="MALE STERILITY PROTEIN 2-RELATED"/>
    <property type="match status" value="1"/>
</dbReference>
<dbReference type="FunFam" id="3.40.50.720:FF:000143">
    <property type="entry name" value="Fatty acyl-CoA reductase"/>
    <property type="match status" value="1"/>
</dbReference>
<feature type="domain" description="Thioester reductase (TE)" evidence="12">
    <location>
        <begin position="31"/>
        <end position="301"/>
    </location>
</feature>
<dbReference type="PANTHER" id="PTHR11011:SF107">
    <property type="entry name" value="FATTY ACYL-COA REDUCTASE"/>
    <property type="match status" value="1"/>
</dbReference>
<keyword evidence="7 10" id="KW-0443">Lipid metabolism</keyword>
<comment type="similarity">
    <text evidence="2 10">Belongs to the fatty acyl-CoA reductase family.</text>
</comment>
<dbReference type="EC" id="1.2.1.84" evidence="10"/>
<dbReference type="EMBL" id="JAHYIQ010000032">
    <property type="protein sequence ID" value="KAK1120202.1"/>
    <property type="molecule type" value="Genomic_DNA"/>
</dbReference>
<dbReference type="Pfam" id="PF03015">
    <property type="entry name" value="Sterile"/>
    <property type="match status" value="1"/>
</dbReference>
<evidence type="ECO:0000256" key="5">
    <source>
        <dbReference type="ARBA" id="ARBA00022857"/>
    </source>
</evidence>
<reference evidence="13" key="1">
    <citation type="submission" date="2021-10" db="EMBL/GenBank/DDBJ databases">
        <title>Melipona bicolor Genome sequencing and assembly.</title>
        <authorList>
            <person name="Araujo N.S."/>
            <person name="Arias M.C."/>
        </authorList>
    </citation>
    <scope>NUCLEOTIDE SEQUENCE</scope>
    <source>
        <strain evidence="13">USP_2M_L1-L4_2017</strain>
        <tissue evidence="13">Whole body</tissue>
    </source>
</reference>
<comment type="subcellular location">
    <subcellularLocation>
        <location evidence="1">Membrane</location>
        <topology evidence="1">Multi-pass membrane protein</topology>
    </subcellularLocation>
</comment>
<keyword evidence="14" id="KW-1185">Reference proteome</keyword>
<name>A0AA40FJE9_9HYME</name>
<dbReference type="GO" id="GO:0005777">
    <property type="term" value="C:peroxisome"/>
    <property type="evidence" value="ECO:0007669"/>
    <property type="project" value="TreeGrafter"/>
</dbReference>
<organism evidence="13 14">
    <name type="scientific">Melipona bicolor</name>
    <dbReference type="NCBI Taxonomy" id="60889"/>
    <lineage>
        <taxon>Eukaryota</taxon>
        <taxon>Metazoa</taxon>
        <taxon>Ecdysozoa</taxon>
        <taxon>Arthropoda</taxon>
        <taxon>Hexapoda</taxon>
        <taxon>Insecta</taxon>
        <taxon>Pterygota</taxon>
        <taxon>Neoptera</taxon>
        <taxon>Endopterygota</taxon>
        <taxon>Hymenoptera</taxon>
        <taxon>Apocrita</taxon>
        <taxon>Aculeata</taxon>
        <taxon>Apoidea</taxon>
        <taxon>Anthophila</taxon>
        <taxon>Apidae</taxon>
        <taxon>Melipona</taxon>
    </lineage>
</organism>
<dbReference type="Proteomes" id="UP001177670">
    <property type="component" value="Unassembled WGS sequence"/>
</dbReference>
<protein>
    <recommendedName>
        <fullName evidence="10">Fatty acyl-CoA reductase</fullName>
        <ecNumber evidence="10">1.2.1.84</ecNumber>
    </recommendedName>
</protein>
<evidence type="ECO:0000256" key="4">
    <source>
        <dbReference type="ARBA" id="ARBA00022692"/>
    </source>
</evidence>
<proteinExistence type="inferred from homology"/>
<dbReference type="GO" id="GO:0080019">
    <property type="term" value="F:alcohol-forming very long-chain fatty acyl-CoA reductase activity"/>
    <property type="evidence" value="ECO:0007669"/>
    <property type="project" value="InterPro"/>
</dbReference>
<evidence type="ECO:0000256" key="10">
    <source>
        <dbReference type="RuleBase" id="RU363097"/>
    </source>
</evidence>